<accession>A0A170ZR38</accession>
<evidence type="ECO:0000313" key="1">
    <source>
        <dbReference type="EMBL" id="JAS01211.1"/>
    </source>
</evidence>
<reference evidence="1" key="1">
    <citation type="submission" date="2016-04" db="EMBL/GenBank/DDBJ databases">
        <authorList>
            <person name="Calderon-Fernandez G.M.Sr."/>
        </authorList>
    </citation>
    <scope>NUCLEOTIDE SEQUENCE</scope>
    <source>
        <strain evidence="1">Int1</strain>
        <tissue evidence="1">Integument</tissue>
    </source>
</reference>
<reference evidence="1" key="2">
    <citation type="journal article" date="2017" name="J. Med. Entomol.">
        <title>Transcriptome Analysis of the Triatoma infestans (Hemiptera: Reduviidae) Integument.</title>
        <authorList>
            <person name="Calderon-Fernandez G.M."/>
            <person name="Moriconi D.E."/>
            <person name="Dulbecco A.B."/>
            <person name="Juarez M.P."/>
        </authorList>
    </citation>
    <scope>NUCLEOTIDE SEQUENCE</scope>
    <source>
        <strain evidence="1">Int1</strain>
        <tissue evidence="1">Integument</tissue>
    </source>
</reference>
<organism evidence="1">
    <name type="scientific">Triatoma infestans</name>
    <name type="common">Assassin bug</name>
    <dbReference type="NCBI Taxonomy" id="30076"/>
    <lineage>
        <taxon>Eukaryota</taxon>
        <taxon>Metazoa</taxon>
        <taxon>Ecdysozoa</taxon>
        <taxon>Arthropoda</taxon>
        <taxon>Hexapoda</taxon>
        <taxon>Insecta</taxon>
        <taxon>Pterygota</taxon>
        <taxon>Neoptera</taxon>
        <taxon>Paraneoptera</taxon>
        <taxon>Hemiptera</taxon>
        <taxon>Heteroptera</taxon>
        <taxon>Panheteroptera</taxon>
        <taxon>Cimicomorpha</taxon>
        <taxon>Reduviidae</taxon>
        <taxon>Triatominae</taxon>
        <taxon>Triatoma</taxon>
    </lineage>
</organism>
<sequence>MFLSRRII</sequence>
<name>A0A170ZR38_TRIIF</name>
<protein>
    <submittedName>
        <fullName evidence="1">Large proline-rich protein bag6 isoform x9</fullName>
    </submittedName>
</protein>
<dbReference type="EMBL" id="GEMB01001966">
    <property type="protein sequence ID" value="JAS01211.1"/>
    <property type="molecule type" value="Transcribed_RNA"/>
</dbReference>
<proteinExistence type="predicted"/>